<evidence type="ECO:0000256" key="5">
    <source>
        <dbReference type="ARBA" id="ARBA00023136"/>
    </source>
</evidence>
<evidence type="ECO:0000313" key="8">
    <source>
        <dbReference type="EMBL" id="BBK83988.1"/>
    </source>
</evidence>
<accession>A0ABM7GX63</accession>
<feature type="transmembrane region" description="Helical" evidence="6">
    <location>
        <begin position="277"/>
        <end position="296"/>
    </location>
</feature>
<feature type="transmembrane region" description="Helical" evidence="6">
    <location>
        <begin position="356"/>
        <end position="380"/>
    </location>
</feature>
<keyword evidence="4 6" id="KW-1133">Transmembrane helix</keyword>
<gene>
    <name evidence="8" type="ORF">CacPP4_06030</name>
</gene>
<evidence type="ECO:0000256" key="2">
    <source>
        <dbReference type="ARBA" id="ARBA00022475"/>
    </source>
</evidence>
<comment type="subcellular location">
    <subcellularLocation>
        <location evidence="1">Cell membrane</location>
        <topology evidence="1">Multi-pass membrane protein</topology>
    </subcellularLocation>
</comment>
<protein>
    <recommendedName>
        <fullName evidence="7">ABC3 transporter permease C-terminal domain-containing protein</fullName>
    </recommendedName>
</protein>
<sequence length="724" mass="77731">MKGVRLALRLSRGAGRHERVRSLVMIVGVALATLGLAVGVTLPRVTAQQQEVRDARTPILAPDEPADGHTGFKVQELQVDGTPWTSFVVNHPADRLPPGLKHWPQPGHTIVSPRLKSLMDAGVVNISSLGTIDPVVVDRAALASPDELFSITTTSDQAGCRELKAFGLTRIGDSGVSSRTVWIEVIGLVALPAAVLLWTSLSLSAASRRDRFMTLVRMGCDPDWCGQVFAVEVSGTAGLGALLGLALFIPVQNAHGSSGTLGLTWWPWQARLRWPEWLIIVVIMVIASGWLARRALRRLLASRRPPRRRARLGTVRHLLGIVGLLLVVAAIGLEGWICLTMALAHDGQRLGDHAAGYIMGAAVFGTLGAVMSAHLIIVWCAGREQLRLPTRLGLTLARAHYLDSAAMVIALTIMVGLAGFGSGFLVSGTHDTAGDPHHVLVQVPFTDRTATEQQALWRVTRPRRMIYTATDGRTLVAASCADLAAFDPYPRSCPRTPATRRDASSTWTFGHDKHTTVRTIKPVSRLPVTYDDDALLARNDPRLAGLTPDILEFTADSTTGDLDRLVDQLHGAAPSYAAYAGAENPDTLQAFIQQQGIVRSGLAAGFLLILVACTAAFVELRWGMRRTIAVQQAVGTPARILRRSFLMQMIVTILPAQTMSLVVGVLAGWAINAAIGSTDANQSFDPTIAALPVTMWAVSVLAIMVTAFATGAPRFQLSAVRDTT</sequence>
<feature type="transmembrane region" description="Helical" evidence="6">
    <location>
        <begin position="649"/>
        <end position="675"/>
    </location>
</feature>
<evidence type="ECO:0000256" key="4">
    <source>
        <dbReference type="ARBA" id="ARBA00022989"/>
    </source>
</evidence>
<feature type="transmembrane region" description="Helical" evidence="6">
    <location>
        <begin position="224"/>
        <end position="249"/>
    </location>
</feature>
<keyword evidence="9" id="KW-1185">Reference proteome</keyword>
<keyword evidence="2" id="KW-1003">Cell membrane</keyword>
<feature type="transmembrane region" description="Helical" evidence="6">
    <location>
        <begin position="317"/>
        <end position="344"/>
    </location>
</feature>
<feature type="domain" description="ABC3 transporter permease C-terminal" evidence="7">
    <location>
        <begin position="623"/>
        <end position="717"/>
    </location>
</feature>
<evidence type="ECO:0000259" key="7">
    <source>
        <dbReference type="Pfam" id="PF02687"/>
    </source>
</evidence>
<evidence type="ECO:0000256" key="3">
    <source>
        <dbReference type="ARBA" id="ARBA00022692"/>
    </source>
</evidence>
<evidence type="ECO:0000256" key="6">
    <source>
        <dbReference type="SAM" id="Phobius"/>
    </source>
</evidence>
<feature type="transmembrane region" description="Helical" evidence="6">
    <location>
        <begin position="20"/>
        <end position="42"/>
    </location>
</feature>
<evidence type="ECO:0000313" key="9">
    <source>
        <dbReference type="Proteomes" id="UP000318594"/>
    </source>
</evidence>
<dbReference type="InterPro" id="IPR003838">
    <property type="entry name" value="ABC3_permease_C"/>
</dbReference>
<name>A0ABM7GX63_CUTAC</name>
<keyword evidence="5 6" id="KW-0472">Membrane</keyword>
<proteinExistence type="predicted"/>
<keyword evidence="3 6" id="KW-0812">Transmembrane</keyword>
<feature type="transmembrane region" description="Helical" evidence="6">
    <location>
        <begin position="597"/>
        <end position="618"/>
    </location>
</feature>
<feature type="transmembrane region" description="Helical" evidence="6">
    <location>
        <begin position="687"/>
        <end position="709"/>
    </location>
</feature>
<reference evidence="8 9" key="1">
    <citation type="submission" date="2019-06" db="EMBL/GenBank/DDBJ databases">
        <title>Complete genome sequence of Cutibacterium acnes subsp. acnes NBRC 107605.</title>
        <authorList>
            <person name="Miura T."/>
            <person name="Furukawa M."/>
            <person name="Shimamura M."/>
            <person name="Ohyama Y."/>
            <person name="Yamazoe A."/>
            <person name="Kawasaki H."/>
        </authorList>
    </citation>
    <scope>NUCLEOTIDE SEQUENCE [LARGE SCALE GENOMIC DNA]</scope>
    <source>
        <strain evidence="8 9">NBRC 107605</strain>
    </source>
</reference>
<dbReference type="Pfam" id="PF02687">
    <property type="entry name" value="FtsX"/>
    <property type="match status" value="1"/>
</dbReference>
<feature type="transmembrane region" description="Helical" evidence="6">
    <location>
        <begin position="181"/>
        <end position="203"/>
    </location>
</feature>
<dbReference type="EMBL" id="AP019723">
    <property type="protein sequence ID" value="BBK83988.1"/>
    <property type="molecule type" value="Genomic_DNA"/>
</dbReference>
<organism evidence="8 9">
    <name type="scientific">Cutibacterium acnes subsp. acnes</name>
    <dbReference type="NCBI Taxonomy" id="1734925"/>
    <lineage>
        <taxon>Bacteria</taxon>
        <taxon>Bacillati</taxon>
        <taxon>Actinomycetota</taxon>
        <taxon>Actinomycetes</taxon>
        <taxon>Propionibacteriales</taxon>
        <taxon>Propionibacteriaceae</taxon>
        <taxon>Cutibacterium</taxon>
    </lineage>
</organism>
<feature type="transmembrane region" description="Helical" evidence="6">
    <location>
        <begin position="401"/>
        <end position="426"/>
    </location>
</feature>
<evidence type="ECO:0000256" key="1">
    <source>
        <dbReference type="ARBA" id="ARBA00004651"/>
    </source>
</evidence>
<dbReference type="Proteomes" id="UP000318594">
    <property type="component" value="Chromosome"/>
</dbReference>